<sequence length="316" mass="33974">MLGNNLPTPNDVVLLLKSKNITKTRLFNPNIEALQALQNSGIEVILGTLNQDLQQLSTSISFSSNWVQTNVISFAKTLKIRAISAGNEVIPSDMQNYVLPAMQNLKSALDQALAAGLIPGRIPVTTAVATSVLGVSYPPSNGKFSNATLPVMGPIVNFLATTQTPLLVNVYPYFAYVNNPVNISLSYALFTSNSVVARDGVLEYKTLFDAMVDAVYSALERCDGGGGSVEIVVSESGWPSGGDSGDVYATIANAQTYNNNLISHVSNGNGTPKRPGKSVETYVFAIFNENLKPQGTEQNFGLFYPNKMEVYPVNFM</sequence>
<keyword evidence="4 9" id="KW-0378">Hydrolase</keyword>
<evidence type="ECO:0000256" key="1">
    <source>
        <dbReference type="ARBA" id="ARBA00000382"/>
    </source>
</evidence>
<evidence type="ECO:0000256" key="5">
    <source>
        <dbReference type="ARBA" id="ARBA00023295"/>
    </source>
</evidence>
<dbReference type="Proteomes" id="UP000525078">
    <property type="component" value="Unassembled WGS sequence"/>
</dbReference>
<comment type="similarity">
    <text evidence="2 8">Belongs to the glycosyl hydrolase 17 family.</text>
</comment>
<dbReference type="PANTHER" id="PTHR32227">
    <property type="entry name" value="GLUCAN ENDO-1,3-BETA-GLUCOSIDASE BG1-RELATED-RELATED"/>
    <property type="match status" value="1"/>
</dbReference>
<evidence type="ECO:0000313" key="12">
    <source>
        <dbReference type="Proteomes" id="UP000525078"/>
    </source>
</evidence>
<dbReference type="EMBL" id="JAATIQ010000002">
    <property type="protein sequence ID" value="KAF4404407.1"/>
    <property type="molecule type" value="Genomic_DNA"/>
</dbReference>
<dbReference type="EC" id="3.2.1.39" evidence="3"/>
<keyword evidence="13" id="KW-1185">Reference proteome</keyword>
<dbReference type="InterPro" id="IPR000490">
    <property type="entry name" value="Glyco_hydro_17"/>
</dbReference>
<dbReference type="GO" id="GO:0005975">
    <property type="term" value="P:carbohydrate metabolic process"/>
    <property type="evidence" value="ECO:0007669"/>
    <property type="project" value="InterPro"/>
</dbReference>
<accession>A0A7J6IA45</accession>
<evidence type="ECO:0000313" key="10">
    <source>
        <dbReference type="EMBL" id="KAF4357968.1"/>
    </source>
</evidence>
<keyword evidence="5 9" id="KW-0326">Glycosidase</keyword>
<dbReference type="AlphaFoldDB" id="A0A7J6IA45"/>
<evidence type="ECO:0000256" key="8">
    <source>
        <dbReference type="RuleBase" id="RU004335"/>
    </source>
</evidence>
<evidence type="ECO:0000256" key="7">
    <source>
        <dbReference type="ARBA" id="ARBA00033417"/>
    </source>
</evidence>
<dbReference type="SUPFAM" id="SSF51445">
    <property type="entry name" value="(Trans)glycosidases"/>
    <property type="match status" value="1"/>
</dbReference>
<dbReference type="Gene3D" id="3.20.20.80">
    <property type="entry name" value="Glycosidases"/>
    <property type="match status" value="1"/>
</dbReference>
<evidence type="ECO:0000256" key="6">
    <source>
        <dbReference type="ARBA" id="ARBA00033335"/>
    </source>
</evidence>
<reference evidence="12 13" key="1">
    <citation type="journal article" date="2020" name="bioRxiv">
        <title>Sequence and annotation of 42 cannabis genomes reveals extensive copy number variation in cannabinoid synthesis and pathogen resistance genes.</title>
        <authorList>
            <person name="Mckernan K.J."/>
            <person name="Helbert Y."/>
            <person name="Kane L.T."/>
            <person name="Ebling H."/>
            <person name="Zhang L."/>
            <person name="Liu B."/>
            <person name="Eaton Z."/>
            <person name="Mclaughlin S."/>
            <person name="Kingan S."/>
            <person name="Baybayan P."/>
            <person name="Concepcion G."/>
            <person name="Jordan M."/>
            <person name="Riva A."/>
            <person name="Barbazuk W."/>
            <person name="Harkins T."/>
        </authorList>
    </citation>
    <scope>NUCLEOTIDE SEQUENCE [LARGE SCALE GENOMIC DNA]</scope>
    <source>
        <strain evidence="12 13">cv. Jamaican Lion 4</strain>
        <strain evidence="11">Father</strain>
        <strain evidence="10">Mother</strain>
        <tissue evidence="11">Leaf</tissue>
    </source>
</reference>
<gene>
    <name evidence="10" type="ORF">F8388_008476</name>
    <name evidence="11" type="ORF">G4B88_014863</name>
</gene>
<comment type="catalytic activity">
    <reaction evidence="1">
        <text>Hydrolysis of (1-&gt;3)-beta-D-glucosidic linkages in (1-&gt;3)-beta-D-glucans.</text>
        <dbReference type="EC" id="3.2.1.39"/>
    </reaction>
</comment>
<dbReference type="FunFam" id="3.20.20.80:FF:000010">
    <property type="entry name" value="glucan endo-1,3-beta-glucosidase, basic"/>
    <property type="match status" value="1"/>
</dbReference>
<comment type="caution">
    <text evidence="11">The sequence shown here is derived from an EMBL/GenBank/DDBJ whole genome shotgun (WGS) entry which is preliminary data.</text>
</comment>
<evidence type="ECO:0000313" key="11">
    <source>
        <dbReference type="EMBL" id="KAF4404407.1"/>
    </source>
</evidence>
<dbReference type="GO" id="GO:0042973">
    <property type="term" value="F:glucan endo-1,3-beta-D-glucosidase activity"/>
    <property type="evidence" value="ECO:0007669"/>
    <property type="project" value="UniProtKB-EC"/>
</dbReference>
<dbReference type="Pfam" id="PF00332">
    <property type="entry name" value="Glyco_hydro_17"/>
    <property type="match status" value="1"/>
</dbReference>
<evidence type="ECO:0000256" key="3">
    <source>
        <dbReference type="ARBA" id="ARBA00012780"/>
    </source>
</evidence>
<evidence type="ECO:0000256" key="2">
    <source>
        <dbReference type="ARBA" id="ARBA00008773"/>
    </source>
</evidence>
<name>A0A7J6IA45_CANSA</name>
<dbReference type="InterPro" id="IPR044965">
    <property type="entry name" value="Glyco_hydro_17_plant"/>
</dbReference>
<proteinExistence type="inferred from homology"/>
<organism evidence="11 13">
    <name type="scientific">Cannabis sativa</name>
    <name type="common">Hemp</name>
    <name type="synonym">Marijuana</name>
    <dbReference type="NCBI Taxonomy" id="3483"/>
    <lineage>
        <taxon>Eukaryota</taxon>
        <taxon>Viridiplantae</taxon>
        <taxon>Streptophyta</taxon>
        <taxon>Embryophyta</taxon>
        <taxon>Tracheophyta</taxon>
        <taxon>Spermatophyta</taxon>
        <taxon>Magnoliopsida</taxon>
        <taxon>eudicotyledons</taxon>
        <taxon>Gunneridae</taxon>
        <taxon>Pentapetalae</taxon>
        <taxon>rosids</taxon>
        <taxon>fabids</taxon>
        <taxon>Rosales</taxon>
        <taxon>Cannabaceae</taxon>
        <taxon>Cannabis</taxon>
    </lineage>
</organism>
<dbReference type="InterPro" id="IPR017853">
    <property type="entry name" value="GH"/>
</dbReference>
<evidence type="ECO:0000313" key="13">
    <source>
        <dbReference type="Proteomes" id="UP000583929"/>
    </source>
</evidence>
<dbReference type="PROSITE" id="PS00587">
    <property type="entry name" value="GLYCOSYL_HYDROL_F17"/>
    <property type="match status" value="1"/>
</dbReference>
<dbReference type="EMBL" id="JAATIP010000229">
    <property type="protein sequence ID" value="KAF4357968.1"/>
    <property type="molecule type" value="Genomic_DNA"/>
</dbReference>
<dbReference type="Proteomes" id="UP000583929">
    <property type="component" value="Unassembled WGS sequence"/>
</dbReference>
<evidence type="ECO:0000256" key="4">
    <source>
        <dbReference type="ARBA" id="ARBA00022801"/>
    </source>
</evidence>
<protein>
    <recommendedName>
        <fullName evidence="3">glucan endo-1,3-beta-D-glucosidase</fullName>
        <ecNumber evidence="3">3.2.1.39</ecNumber>
    </recommendedName>
    <alternativeName>
        <fullName evidence="6">(1-&gt;3)-beta-glucan endohydrolase</fullName>
    </alternativeName>
    <alternativeName>
        <fullName evidence="7">Beta-1,3-endoglucanase</fullName>
    </alternativeName>
</protein>
<evidence type="ECO:0000256" key="9">
    <source>
        <dbReference type="RuleBase" id="RU004336"/>
    </source>
</evidence>